<organism evidence="1 2">
    <name type="scientific">Halococcus saccharolyticus DSM 5350</name>
    <dbReference type="NCBI Taxonomy" id="1227455"/>
    <lineage>
        <taxon>Archaea</taxon>
        <taxon>Methanobacteriati</taxon>
        <taxon>Methanobacteriota</taxon>
        <taxon>Stenosarchaea group</taxon>
        <taxon>Halobacteria</taxon>
        <taxon>Halobacteriales</taxon>
        <taxon>Halococcaceae</taxon>
        <taxon>Halococcus</taxon>
    </lineage>
</organism>
<sequence length="171" mass="18532">MTSTVAENKRIVGDIIVIETTDDHTATAPTWTVVGSTTDSIEMSPNAEIADNREHGDFILQKDPVSEAWEISHAANMLTGPAQLQALGLLTEDNKERGTYDPGRDGNEAFRISVYADQAAYDAGDYKAQIGASNYVVAHDGGEINVDDYSTISIVWHLRQRPVRLGLGGTL</sequence>
<keyword evidence="2" id="KW-1185">Reference proteome</keyword>
<dbReference type="InParanoid" id="M0MBD2"/>
<protein>
    <submittedName>
        <fullName evidence="1">Uncharacterized protein</fullName>
    </submittedName>
</protein>
<dbReference type="EMBL" id="AOMD01000033">
    <property type="protein sequence ID" value="EMA42658.1"/>
    <property type="molecule type" value="Genomic_DNA"/>
</dbReference>
<dbReference type="RefSeq" id="WP_006079051.1">
    <property type="nucleotide sequence ID" value="NZ_AOMD01000033.1"/>
</dbReference>
<accession>M0MBD2</accession>
<reference evidence="1 2" key="1">
    <citation type="journal article" date="2014" name="PLoS Genet.">
        <title>Phylogenetically driven sequencing of extremely halophilic archaea reveals strategies for static and dynamic osmo-response.</title>
        <authorList>
            <person name="Becker E.A."/>
            <person name="Seitzer P.M."/>
            <person name="Tritt A."/>
            <person name="Larsen D."/>
            <person name="Krusor M."/>
            <person name="Yao A.I."/>
            <person name="Wu D."/>
            <person name="Madern D."/>
            <person name="Eisen J.A."/>
            <person name="Darling A.E."/>
            <person name="Facciotti M.T."/>
        </authorList>
    </citation>
    <scope>NUCLEOTIDE SEQUENCE [LARGE SCALE GENOMIC DNA]</scope>
    <source>
        <strain evidence="1 2">DSM 5350</strain>
    </source>
</reference>
<dbReference type="AlphaFoldDB" id="M0MBD2"/>
<dbReference type="Proteomes" id="UP000011669">
    <property type="component" value="Unassembled WGS sequence"/>
</dbReference>
<comment type="caution">
    <text evidence="1">The sequence shown here is derived from an EMBL/GenBank/DDBJ whole genome shotgun (WGS) entry which is preliminary data.</text>
</comment>
<dbReference type="PATRIC" id="fig|1227455.4.peg.3251"/>
<name>M0MBD2_9EURY</name>
<evidence type="ECO:0000313" key="1">
    <source>
        <dbReference type="EMBL" id="EMA42658.1"/>
    </source>
</evidence>
<evidence type="ECO:0000313" key="2">
    <source>
        <dbReference type="Proteomes" id="UP000011669"/>
    </source>
</evidence>
<dbReference type="STRING" id="1227455.C449_15988"/>
<proteinExistence type="predicted"/>
<gene>
    <name evidence="1" type="ORF">C449_15988</name>
</gene>